<evidence type="ECO:0000313" key="1">
    <source>
        <dbReference type="EMBL" id="OAK68119.1"/>
    </source>
</evidence>
<protein>
    <recommendedName>
        <fullName evidence="3">YtzH-like protein</fullName>
    </recommendedName>
</protein>
<dbReference type="STRING" id="217031.ABB05_16265"/>
<dbReference type="OrthoDB" id="2968867at2"/>
<dbReference type="PATRIC" id="fig|217031.6.peg.3515"/>
<dbReference type="AlphaFoldDB" id="A0A177ZKZ1"/>
<dbReference type="RefSeq" id="WP_057982109.1">
    <property type="nucleotide sequence ID" value="NZ_LDJR01000057.1"/>
</dbReference>
<accession>A0A177ZKZ1</accession>
<sequence length="92" mass="10543">MSLNHQDQVNLLQDILNNHLEDCCGSVSEYEQVERLIQSLLANQSVPQEMEPLLHDIYSYSQTGKNSSDLDQHINAHQDQLSQWVHVINTLS</sequence>
<organism evidence="1 2">
    <name type="scientific">Lederbergia galactosidilytica</name>
    <dbReference type="NCBI Taxonomy" id="217031"/>
    <lineage>
        <taxon>Bacteria</taxon>
        <taxon>Bacillati</taxon>
        <taxon>Bacillota</taxon>
        <taxon>Bacilli</taxon>
        <taxon>Bacillales</taxon>
        <taxon>Bacillaceae</taxon>
        <taxon>Lederbergia</taxon>
    </lineage>
</organism>
<dbReference type="Pfam" id="PF14165">
    <property type="entry name" value="YtzH"/>
    <property type="match status" value="1"/>
</dbReference>
<proteinExistence type="predicted"/>
<evidence type="ECO:0008006" key="3">
    <source>
        <dbReference type="Google" id="ProtNLM"/>
    </source>
</evidence>
<reference evidence="1 2" key="1">
    <citation type="submission" date="2015-05" db="EMBL/GenBank/DDBJ databases">
        <title>Comparison of genome.</title>
        <authorList>
            <person name="Zheng Z."/>
            <person name="Sun M."/>
        </authorList>
    </citation>
    <scope>NUCLEOTIDE SEQUENCE [LARGE SCALE GENOMIC DNA]</scope>
    <source>
        <strain evidence="1 2">G25-74</strain>
    </source>
</reference>
<dbReference type="EMBL" id="LDJR01000057">
    <property type="protein sequence ID" value="OAK68119.1"/>
    <property type="molecule type" value="Genomic_DNA"/>
</dbReference>
<dbReference type="InterPro" id="IPR025547">
    <property type="entry name" value="YtzH"/>
</dbReference>
<evidence type="ECO:0000313" key="2">
    <source>
        <dbReference type="Proteomes" id="UP000077881"/>
    </source>
</evidence>
<dbReference type="Proteomes" id="UP000077881">
    <property type="component" value="Unassembled WGS sequence"/>
</dbReference>
<keyword evidence="2" id="KW-1185">Reference proteome</keyword>
<gene>
    <name evidence="1" type="ORF">ABB05_16265</name>
</gene>
<name>A0A177ZKZ1_9BACI</name>
<comment type="caution">
    <text evidence="1">The sequence shown here is derived from an EMBL/GenBank/DDBJ whole genome shotgun (WGS) entry which is preliminary data.</text>
</comment>